<sequence>MAEIHGQVTVMTVEAGKLIVRSFPTEPETAEMVRRLMEKIERTSVEAEVVGEVDRNTNEVRLY</sequence>
<reference evidence="1 2" key="1">
    <citation type="submission" date="2019-03" db="EMBL/GenBank/DDBJ databases">
        <title>Draft genome sequences of novel Actinobacteria.</title>
        <authorList>
            <person name="Sahin N."/>
            <person name="Ay H."/>
            <person name="Saygin H."/>
        </authorList>
    </citation>
    <scope>NUCLEOTIDE SEQUENCE [LARGE SCALE GENOMIC DNA]</scope>
    <source>
        <strain evidence="1 2">H3C3</strain>
    </source>
</reference>
<keyword evidence="2" id="KW-1185">Reference proteome</keyword>
<evidence type="ECO:0000313" key="1">
    <source>
        <dbReference type="EMBL" id="TDD97156.1"/>
    </source>
</evidence>
<organism evidence="1 2">
    <name type="scientific">Actinomadura rubrisoli</name>
    <dbReference type="NCBI Taxonomy" id="2530368"/>
    <lineage>
        <taxon>Bacteria</taxon>
        <taxon>Bacillati</taxon>
        <taxon>Actinomycetota</taxon>
        <taxon>Actinomycetes</taxon>
        <taxon>Streptosporangiales</taxon>
        <taxon>Thermomonosporaceae</taxon>
        <taxon>Actinomadura</taxon>
    </lineage>
</organism>
<evidence type="ECO:0000313" key="2">
    <source>
        <dbReference type="Proteomes" id="UP000294513"/>
    </source>
</evidence>
<proteinExistence type="predicted"/>
<dbReference type="AlphaFoldDB" id="A0A4R5CE24"/>
<gene>
    <name evidence="1" type="ORF">E1298_01595</name>
</gene>
<dbReference type="Proteomes" id="UP000294513">
    <property type="component" value="Unassembled WGS sequence"/>
</dbReference>
<accession>A0A4R5CE24</accession>
<comment type="caution">
    <text evidence="1">The sequence shown here is derived from an EMBL/GenBank/DDBJ whole genome shotgun (WGS) entry which is preliminary data.</text>
</comment>
<dbReference type="RefSeq" id="WP_131888916.1">
    <property type="nucleotide sequence ID" value="NZ_SMKU01000003.1"/>
</dbReference>
<protein>
    <submittedName>
        <fullName evidence="1">Uncharacterized protein</fullName>
    </submittedName>
</protein>
<name>A0A4R5CE24_9ACTN</name>
<dbReference type="EMBL" id="SMKU01000003">
    <property type="protein sequence ID" value="TDD97156.1"/>
    <property type="molecule type" value="Genomic_DNA"/>
</dbReference>